<dbReference type="EMBL" id="JBEPSB010000020">
    <property type="protein sequence ID" value="MET4562445.1"/>
    <property type="molecule type" value="Genomic_DNA"/>
</dbReference>
<gene>
    <name evidence="1" type="ORF">ABIA69_003635</name>
</gene>
<keyword evidence="2" id="KW-1185">Reference proteome</keyword>
<protein>
    <recommendedName>
        <fullName evidence="3">TetR family transcriptional regulator</fullName>
    </recommendedName>
</protein>
<proteinExistence type="predicted"/>
<evidence type="ECO:0008006" key="3">
    <source>
        <dbReference type="Google" id="ProtNLM"/>
    </source>
</evidence>
<evidence type="ECO:0000313" key="1">
    <source>
        <dbReference type="EMBL" id="MET4562445.1"/>
    </source>
</evidence>
<dbReference type="InterPro" id="IPR036271">
    <property type="entry name" value="Tet_transcr_reg_TetR-rel_C_sf"/>
</dbReference>
<dbReference type="SUPFAM" id="SSF48498">
    <property type="entry name" value="Tetracyclin repressor-like, C-terminal domain"/>
    <property type="match status" value="1"/>
</dbReference>
<name>A0ABV2PNB0_9BACI</name>
<evidence type="ECO:0000313" key="2">
    <source>
        <dbReference type="Proteomes" id="UP001549363"/>
    </source>
</evidence>
<organism evidence="1 2">
    <name type="scientific">Lysinibacillus parviboronicapiens</name>
    <dbReference type="NCBI Taxonomy" id="436516"/>
    <lineage>
        <taxon>Bacteria</taxon>
        <taxon>Bacillati</taxon>
        <taxon>Bacillota</taxon>
        <taxon>Bacilli</taxon>
        <taxon>Bacillales</taxon>
        <taxon>Bacillaceae</taxon>
        <taxon>Lysinibacillus</taxon>
    </lineage>
</organism>
<comment type="caution">
    <text evidence="1">The sequence shown here is derived from an EMBL/GenBank/DDBJ whole genome shotgun (WGS) entry which is preliminary data.</text>
</comment>
<accession>A0ABV2PNB0</accession>
<sequence>MYQYPNSILSKCKCGLNSCLINYEAENLQKSILRGIHKVFAYLQQENLLKEEIVVQDEIDHLHAFIDGLALHVLMGFVAMDKKRLYCLIEKEIDKNIKA</sequence>
<dbReference type="Proteomes" id="UP001549363">
    <property type="component" value="Unassembled WGS sequence"/>
</dbReference>
<reference evidence="1 2" key="1">
    <citation type="submission" date="2024-06" db="EMBL/GenBank/DDBJ databases">
        <title>Sorghum-associated microbial communities from plants grown in Nebraska, USA.</title>
        <authorList>
            <person name="Schachtman D."/>
        </authorList>
    </citation>
    <scope>NUCLEOTIDE SEQUENCE [LARGE SCALE GENOMIC DNA]</scope>
    <source>
        <strain evidence="1 2">736</strain>
    </source>
</reference>